<keyword evidence="14" id="KW-0378">Hydrolase</keyword>
<feature type="domain" description="Glycosyl transferase family 51" evidence="30">
    <location>
        <begin position="157"/>
        <end position="336"/>
    </location>
</feature>
<keyword evidence="8" id="KW-1003">Cell membrane</keyword>
<feature type="compositionally biased region" description="Low complexity" evidence="27">
    <location>
        <begin position="800"/>
        <end position="827"/>
    </location>
</feature>
<dbReference type="FunFam" id="1.10.3810.10:FF:000001">
    <property type="entry name" value="Penicillin-binding protein 1A"/>
    <property type="match status" value="1"/>
</dbReference>
<dbReference type="InterPro" id="IPR012338">
    <property type="entry name" value="Beta-lactam/transpept-like"/>
</dbReference>
<evidence type="ECO:0000256" key="8">
    <source>
        <dbReference type="ARBA" id="ARBA00022475"/>
    </source>
</evidence>
<dbReference type="GO" id="GO:0009252">
    <property type="term" value="P:peptidoglycan biosynthetic process"/>
    <property type="evidence" value="ECO:0007669"/>
    <property type="project" value="UniProtKB-KW"/>
</dbReference>
<dbReference type="GO" id="GO:0008955">
    <property type="term" value="F:peptidoglycan glycosyltransferase activity"/>
    <property type="evidence" value="ECO:0007669"/>
    <property type="project" value="UniProtKB-EC"/>
</dbReference>
<dbReference type="InterPro" id="IPR036950">
    <property type="entry name" value="PBP_transglycosylase"/>
</dbReference>
<dbReference type="GO" id="GO:0071555">
    <property type="term" value="P:cell wall organization"/>
    <property type="evidence" value="ECO:0007669"/>
    <property type="project" value="UniProtKB-KW"/>
</dbReference>
<comment type="similarity">
    <text evidence="4">In the C-terminal section; belongs to the transpeptidase family.</text>
</comment>
<proteinExistence type="inferred from homology"/>
<dbReference type="SUPFAM" id="SSF53955">
    <property type="entry name" value="Lysozyme-like"/>
    <property type="match status" value="1"/>
</dbReference>
<keyword evidence="12" id="KW-0808">Transferase</keyword>
<dbReference type="EC" id="3.4.16.4" evidence="6"/>
<dbReference type="Pfam" id="PF00912">
    <property type="entry name" value="Transgly"/>
    <property type="match status" value="1"/>
</dbReference>
<evidence type="ECO:0000256" key="15">
    <source>
        <dbReference type="ARBA" id="ARBA00022960"/>
    </source>
</evidence>
<evidence type="ECO:0000256" key="26">
    <source>
        <dbReference type="ARBA" id="ARBA00060592"/>
    </source>
</evidence>
<evidence type="ECO:0000256" key="4">
    <source>
        <dbReference type="ARBA" id="ARBA00007090"/>
    </source>
</evidence>
<keyword evidence="21" id="KW-0511">Multifunctional enzyme</keyword>
<comment type="function">
    <text evidence="1">Cell wall formation. Synthesis of cross-linked peptidoglycan from the lipid intermediates. The enzyme has a penicillin-insensitive transglycosylase N-terminal domain (formation of linear glycan strands) and a penicillin-sensitive transpeptidase C-terminal domain (cross-linking of the peptide subunits).</text>
</comment>
<evidence type="ECO:0000256" key="5">
    <source>
        <dbReference type="ARBA" id="ARBA00007739"/>
    </source>
</evidence>
<feature type="compositionally biased region" description="Polar residues" evidence="27">
    <location>
        <begin position="22"/>
        <end position="31"/>
    </location>
</feature>
<feature type="compositionally biased region" description="Basic residues" evidence="27">
    <location>
        <begin position="80"/>
        <end position="89"/>
    </location>
</feature>
<name>A0A9D1MB53_9FIRM</name>
<dbReference type="InterPro" id="IPR023346">
    <property type="entry name" value="Lysozyme-like_dom_sf"/>
</dbReference>
<keyword evidence="13 28" id="KW-0812">Transmembrane</keyword>
<dbReference type="EMBL" id="DVNB01000034">
    <property type="protein sequence ID" value="HIU56853.1"/>
    <property type="molecule type" value="Genomic_DNA"/>
</dbReference>
<feature type="compositionally biased region" description="Gly residues" evidence="27">
    <location>
        <begin position="58"/>
        <end position="75"/>
    </location>
</feature>
<evidence type="ECO:0000256" key="23">
    <source>
        <dbReference type="ARBA" id="ARBA00034000"/>
    </source>
</evidence>
<keyword evidence="18 28" id="KW-1133">Transmembrane helix</keyword>
<evidence type="ECO:0000256" key="28">
    <source>
        <dbReference type="SAM" id="Phobius"/>
    </source>
</evidence>
<dbReference type="GO" id="GO:0008658">
    <property type="term" value="F:penicillin binding"/>
    <property type="evidence" value="ECO:0007669"/>
    <property type="project" value="InterPro"/>
</dbReference>
<dbReference type="Proteomes" id="UP000824109">
    <property type="component" value="Unassembled WGS sequence"/>
</dbReference>
<accession>A0A9D1MB53</accession>
<dbReference type="AlphaFoldDB" id="A0A9D1MB53"/>
<dbReference type="Pfam" id="PF00905">
    <property type="entry name" value="Transpeptidase"/>
    <property type="match status" value="1"/>
</dbReference>
<evidence type="ECO:0000256" key="19">
    <source>
        <dbReference type="ARBA" id="ARBA00023136"/>
    </source>
</evidence>
<reference evidence="31" key="1">
    <citation type="submission" date="2020-10" db="EMBL/GenBank/DDBJ databases">
        <authorList>
            <person name="Gilroy R."/>
        </authorList>
    </citation>
    <scope>NUCLEOTIDE SEQUENCE</scope>
    <source>
        <strain evidence="31">USAMLcec3-3695</strain>
    </source>
</reference>
<comment type="caution">
    <text evidence="31">The sequence shown here is derived from an EMBL/GenBank/DDBJ whole genome shotgun (WGS) entry which is preliminary data.</text>
</comment>
<dbReference type="GO" id="GO:0006508">
    <property type="term" value="P:proteolysis"/>
    <property type="evidence" value="ECO:0007669"/>
    <property type="project" value="UniProtKB-KW"/>
</dbReference>
<comment type="catalytic activity">
    <reaction evidence="23">
        <text>Preferential cleavage: (Ac)2-L-Lys-D-Ala-|-D-Ala. Also transpeptidation of peptidyl-alanyl moieties that are N-acyl substituents of D-alanine.</text>
        <dbReference type="EC" id="3.4.16.4"/>
    </reaction>
</comment>
<comment type="similarity">
    <text evidence="5">In the N-terminal section; belongs to the glycosyltransferase 51 family.</text>
</comment>
<evidence type="ECO:0000256" key="3">
    <source>
        <dbReference type="ARBA" id="ARBA00004752"/>
    </source>
</evidence>
<evidence type="ECO:0000256" key="24">
    <source>
        <dbReference type="ARBA" id="ARBA00044770"/>
    </source>
</evidence>
<evidence type="ECO:0000256" key="21">
    <source>
        <dbReference type="ARBA" id="ARBA00023268"/>
    </source>
</evidence>
<evidence type="ECO:0000256" key="14">
    <source>
        <dbReference type="ARBA" id="ARBA00022801"/>
    </source>
</evidence>
<comment type="catalytic activity">
    <reaction evidence="25">
        <text>[GlcNAc-(1-&gt;4)-Mur2Ac(oyl-L-Ala-gamma-D-Glu-L-Lys-D-Ala-D-Ala)](n)-di-trans,octa-cis-undecaprenyl diphosphate + beta-D-GlcNAc-(1-&gt;4)-Mur2Ac(oyl-L-Ala-gamma-D-Glu-L-Lys-D-Ala-D-Ala)-di-trans,octa-cis-undecaprenyl diphosphate = [GlcNAc-(1-&gt;4)-Mur2Ac(oyl-L-Ala-gamma-D-Glu-L-Lys-D-Ala-D-Ala)](n+1)-di-trans,octa-cis-undecaprenyl diphosphate + di-trans,octa-cis-undecaprenyl diphosphate + H(+)</text>
        <dbReference type="Rhea" id="RHEA:23708"/>
        <dbReference type="Rhea" id="RHEA-COMP:9602"/>
        <dbReference type="Rhea" id="RHEA-COMP:9603"/>
        <dbReference type="ChEBI" id="CHEBI:15378"/>
        <dbReference type="ChEBI" id="CHEBI:58405"/>
        <dbReference type="ChEBI" id="CHEBI:60033"/>
        <dbReference type="ChEBI" id="CHEBI:78435"/>
        <dbReference type="EC" id="2.4.99.28"/>
    </reaction>
</comment>
<dbReference type="PANTHER" id="PTHR32282:SF11">
    <property type="entry name" value="PENICILLIN-BINDING PROTEIN 1B"/>
    <property type="match status" value="1"/>
</dbReference>
<evidence type="ECO:0000256" key="9">
    <source>
        <dbReference type="ARBA" id="ARBA00022645"/>
    </source>
</evidence>
<evidence type="ECO:0000256" key="17">
    <source>
        <dbReference type="ARBA" id="ARBA00022984"/>
    </source>
</evidence>
<evidence type="ECO:0000256" key="25">
    <source>
        <dbReference type="ARBA" id="ARBA00049902"/>
    </source>
</evidence>
<keyword evidence="19 28" id="KW-0472">Membrane</keyword>
<evidence type="ECO:0000256" key="12">
    <source>
        <dbReference type="ARBA" id="ARBA00022679"/>
    </source>
</evidence>
<feature type="transmembrane region" description="Helical" evidence="28">
    <location>
        <begin position="104"/>
        <end position="128"/>
    </location>
</feature>
<comment type="pathway">
    <text evidence="3">Cell wall biogenesis; peptidoglycan biosynthesis.</text>
</comment>
<dbReference type="InterPro" id="IPR050396">
    <property type="entry name" value="Glycosyltr_51/Transpeptidase"/>
</dbReference>
<dbReference type="GO" id="GO:0005886">
    <property type="term" value="C:plasma membrane"/>
    <property type="evidence" value="ECO:0007669"/>
    <property type="project" value="UniProtKB-SubCell"/>
</dbReference>
<protein>
    <recommendedName>
        <fullName evidence="7">Penicillin-binding protein 1A</fullName>
        <ecNumber evidence="24">2.4.99.28</ecNumber>
        <ecNumber evidence="6">3.4.16.4</ecNumber>
    </recommendedName>
</protein>
<evidence type="ECO:0000256" key="13">
    <source>
        <dbReference type="ARBA" id="ARBA00022692"/>
    </source>
</evidence>
<feature type="domain" description="Penicillin-binding protein transpeptidase" evidence="29">
    <location>
        <begin position="437"/>
        <end position="688"/>
    </location>
</feature>
<feature type="non-terminal residue" evidence="31">
    <location>
        <position position="854"/>
    </location>
</feature>
<evidence type="ECO:0000256" key="7">
    <source>
        <dbReference type="ARBA" id="ARBA00018638"/>
    </source>
</evidence>
<keyword evidence="17" id="KW-0573">Peptidoglycan synthesis</keyword>
<keyword evidence="9" id="KW-0121">Carboxypeptidase</keyword>
<evidence type="ECO:0000259" key="30">
    <source>
        <dbReference type="Pfam" id="PF00912"/>
    </source>
</evidence>
<evidence type="ECO:0000313" key="31">
    <source>
        <dbReference type="EMBL" id="HIU56853.1"/>
    </source>
</evidence>
<dbReference type="GO" id="GO:0030288">
    <property type="term" value="C:outer membrane-bounded periplasmic space"/>
    <property type="evidence" value="ECO:0007669"/>
    <property type="project" value="TreeGrafter"/>
</dbReference>
<evidence type="ECO:0000256" key="27">
    <source>
        <dbReference type="SAM" id="MobiDB-lite"/>
    </source>
</evidence>
<comment type="pathway">
    <text evidence="26">Glycan biosynthesis.</text>
</comment>
<keyword evidence="16" id="KW-0735">Signal-anchor</keyword>
<feature type="compositionally biased region" description="Low complexity" evidence="27">
    <location>
        <begin position="840"/>
        <end position="854"/>
    </location>
</feature>
<sequence>MSDYNRNGGDDFDWESFDRKTSGTGRQNGSDPQPPLRRRRSGSSSHSRSGQHTRPTGGYAGSSGSGSGGAYGNGSGARRTDKKRRKRKKQLTDKQIRFRKRLRLTILVAVAVCVVVCSGMFVGMYAAVSREIKDMNIEGLALNYASVIYYTDSNGNEQELDKINSDSNRIWVDSSEISQYFKDAVVSIEDERFYSHHGVDIKRTLGATVQFLASKVGLGESTYGGSTITQQVIKNITNEDDFTPTRKIKEIMRAIALENELSKDEILTLYCNIVFFANNCNGVESAARTYFNKSAADLNIQEAASIAGITQYPSEYDPLAHPENNIKRRNTVLAKMNELGKITDQQYAEASAADLETSNAYVRAQSQASSYFVDQVTNDVISDLMTQKGYSEDFATQQVTNGGLKIYATIDTNIQSIMEDVFEDTDNFPGGEDAEAAMLVLDPYTGQIKGIVGGLGEKTDIRGWNRATQAVRQPGSALKPLSVYGPAVDMGKITEVDIVTDEEITIGSDNWKPKNSYSGFKGDMTIKEAVARSSNIPAVKVLDMVGISNSYGYLQNKFHLSTLQEEDKNYSSLSLGGLTQGATVKEMAAAYGVFVNSGKYITPYTYTKVLDSQGNTILENYVNETQALSESAAYITADLLYGPVNSSYGTATGAELDSGMPAYGKTGTTDENFDKWFVGFTPYYVGAVWFGFDTPSSLSAAGISGNPCVSAWKMVMDSISESQEYRELTVPDSVVERDVCSISGKLASSGCDAVKAYFVDGTEPDETCRNHYDRQQSEGFRTAQPQRDTSSSSDDDSERSTSAPSGGSSSSSSSGSSSGSGSSSSGGRYDGAINAIPDEGGSSSSSSGSSSSGG</sequence>
<feature type="region of interest" description="Disordered" evidence="27">
    <location>
        <begin position="764"/>
        <end position="854"/>
    </location>
</feature>
<dbReference type="GO" id="GO:0046677">
    <property type="term" value="P:response to antibiotic"/>
    <property type="evidence" value="ECO:0007669"/>
    <property type="project" value="UniProtKB-KW"/>
</dbReference>
<evidence type="ECO:0000256" key="10">
    <source>
        <dbReference type="ARBA" id="ARBA00022670"/>
    </source>
</evidence>
<keyword evidence="15" id="KW-0133">Cell shape</keyword>
<evidence type="ECO:0000313" key="32">
    <source>
        <dbReference type="Proteomes" id="UP000824109"/>
    </source>
</evidence>
<evidence type="ECO:0000256" key="6">
    <source>
        <dbReference type="ARBA" id="ARBA00012448"/>
    </source>
</evidence>
<organism evidence="31 32">
    <name type="scientific">Candidatus Ornithomonoglobus merdipullorum</name>
    <dbReference type="NCBI Taxonomy" id="2840895"/>
    <lineage>
        <taxon>Bacteria</taxon>
        <taxon>Bacillati</taxon>
        <taxon>Bacillota</taxon>
        <taxon>Clostridia</taxon>
        <taxon>Candidatus Ornithomonoglobus</taxon>
    </lineage>
</organism>
<evidence type="ECO:0000256" key="16">
    <source>
        <dbReference type="ARBA" id="ARBA00022968"/>
    </source>
</evidence>
<dbReference type="SUPFAM" id="SSF56601">
    <property type="entry name" value="beta-lactamase/transpeptidase-like"/>
    <property type="match status" value="1"/>
</dbReference>
<gene>
    <name evidence="31" type="ORF">IAA61_03445</name>
</gene>
<evidence type="ECO:0000256" key="11">
    <source>
        <dbReference type="ARBA" id="ARBA00022676"/>
    </source>
</evidence>
<feature type="compositionally biased region" description="Basic and acidic residues" evidence="27">
    <location>
        <begin position="766"/>
        <end position="776"/>
    </location>
</feature>
<keyword evidence="22" id="KW-0961">Cell wall biogenesis/degradation</keyword>
<evidence type="ECO:0000256" key="1">
    <source>
        <dbReference type="ARBA" id="ARBA00002624"/>
    </source>
</evidence>
<feature type="compositionally biased region" description="Polar residues" evidence="27">
    <location>
        <begin position="777"/>
        <end position="786"/>
    </location>
</feature>
<keyword evidence="11" id="KW-0328">Glycosyltransferase</keyword>
<dbReference type="GO" id="GO:0008360">
    <property type="term" value="P:regulation of cell shape"/>
    <property type="evidence" value="ECO:0007669"/>
    <property type="project" value="UniProtKB-KW"/>
</dbReference>
<evidence type="ECO:0000256" key="22">
    <source>
        <dbReference type="ARBA" id="ARBA00023316"/>
    </source>
</evidence>
<dbReference type="EC" id="2.4.99.28" evidence="24"/>
<feature type="region of interest" description="Disordered" evidence="27">
    <location>
        <begin position="1"/>
        <end position="92"/>
    </location>
</feature>
<dbReference type="PANTHER" id="PTHR32282">
    <property type="entry name" value="BINDING PROTEIN TRANSPEPTIDASE, PUTATIVE-RELATED"/>
    <property type="match status" value="1"/>
</dbReference>
<reference evidence="31" key="2">
    <citation type="journal article" date="2021" name="PeerJ">
        <title>Extensive microbial diversity within the chicken gut microbiome revealed by metagenomics and culture.</title>
        <authorList>
            <person name="Gilroy R."/>
            <person name="Ravi A."/>
            <person name="Getino M."/>
            <person name="Pursley I."/>
            <person name="Horton D.L."/>
            <person name="Alikhan N.F."/>
            <person name="Baker D."/>
            <person name="Gharbi K."/>
            <person name="Hall N."/>
            <person name="Watson M."/>
            <person name="Adriaenssens E.M."/>
            <person name="Foster-Nyarko E."/>
            <person name="Jarju S."/>
            <person name="Secka A."/>
            <person name="Antonio M."/>
            <person name="Oren A."/>
            <person name="Chaudhuri R.R."/>
            <person name="La Ragione R."/>
            <person name="Hildebrand F."/>
            <person name="Pallen M.J."/>
        </authorList>
    </citation>
    <scope>NUCLEOTIDE SEQUENCE</scope>
    <source>
        <strain evidence="31">USAMLcec3-3695</strain>
    </source>
</reference>
<evidence type="ECO:0000256" key="2">
    <source>
        <dbReference type="ARBA" id="ARBA00004401"/>
    </source>
</evidence>
<dbReference type="Gene3D" id="1.10.3810.10">
    <property type="entry name" value="Biosynthetic peptidoglycan transglycosylase-like"/>
    <property type="match status" value="1"/>
</dbReference>
<dbReference type="InterPro" id="IPR001264">
    <property type="entry name" value="Glyco_trans_51"/>
</dbReference>
<dbReference type="InterPro" id="IPR001460">
    <property type="entry name" value="PCN-bd_Tpept"/>
</dbReference>
<keyword evidence="20" id="KW-0046">Antibiotic resistance</keyword>
<dbReference type="NCBIfam" id="TIGR02074">
    <property type="entry name" value="PBP_1a_fam"/>
    <property type="match status" value="1"/>
</dbReference>
<dbReference type="GO" id="GO:0009002">
    <property type="term" value="F:serine-type D-Ala-D-Ala carboxypeptidase activity"/>
    <property type="evidence" value="ECO:0007669"/>
    <property type="project" value="UniProtKB-EC"/>
</dbReference>
<evidence type="ECO:0000259" key="29">
    <source>
        <dbReference type="Pfam" id="PF00905"/>
    </source>
</evidence>
<keyword evidence="10" id="KW-0645">Protease</keyword>
<evidence type="ECO:0000256" key="18">
    <source>
        <dbReference type="ARBA" id="ARBA00022989"/>
    </source>
</evidence>
<comment type="subcellular location">
    <subcellularLocation>
        <location evidence="2">Cell membrane</location>
        <topology evidence="2">Single-pass type II membrane protein</topology>
    </subcellularLocation>
</comment>
<evidence type="ECO:0000256" key="20">
    <source>
        <dbReference type="ARBA" id="ARBA00023251"/>
    </source>
</evidence>
<dbReference type="Gene3D" id="3.40.710.10">
    <property type="entry name" value="DD-peptidase/beta-lactamase superfamily"/>
    <property type="match status" value="1"/>
</dbReference>